<evidence type="ECO:0000256" key="2">
    <source>
        <dbReference type="SAM" id="Phobius"/>
    </source>
</evidence>
<dbReference type="GO" id="GO:0005794">
    <property type="term" value="C:Golgi apparatus"/>
    <property type="evidence" value="ECO:0007669"/>
    <property type="project" value="TreeGrafter"/>
</dbReference>
<sequence length="221" mass="24867">MTSTFYHYIPLPMSENSRELMLEYHKLPRWLGILLALLVLLVVGLLVATIILAVQAHSPACKDGRRAEQECRNFTHLLESQRTRAQEILLKTKAQAATYNQTVVTLMASLKVEQAQGQKLREQVQELQEEIKTLKQKLQDTTQKLQVTTTELQNTTQKLQVTTAKLQVTTQKLQDTTTELNQLRKDHESFGWGNGSTSSGNTLSLSVVVLLLTLSLLDLLA</sequence>
<keyword evidence="2" id="KW-0472">Membrane</keyword>
<reference evidence="3" key="1">
    <citation type="submission" date="2020-04" db="EMBL/GenBank/DDBJ databases">
        <title>Bats Possess Unique Variants of the Antiviral Restriction Factor Tetherin.</title>
        <authorList>
            <person name="Hayward J.A."/>
            <person name="Tachedjian M."/>
            <person name="Johnson A."/>
            <person name="Gordon T.B."/>
            <person name="Cui J."/>
            <person name="Marsh G.A."/>
            <person name="Baker M.L."/>
            <person name="Wang L.-F."/>
            <person name="Tachedjian G."/>
        </authorList>
    </citation>
    <scope>NUCLEOTIDE SEQUENCE</scope>
</reference>
<keyword evidence="2" id="KW-1133">Transmembrane helix</keyword>
<dbReference type="Gene3D" id="1.20.5.1700">
    <property type="match status" value="1"/>
</dbReference>
<feature type="transmembrane region" description="Helical" evidence="2">
    <location>
        <begin position="30"/>
        <end position="56"/>
    </location>
</feature>
<dbReference type="AlphaFoldDB" id="A0A8F2Z0U4"/>
<dbReference type="PANTHER" id="PTHR15190:SF1">
    <property type="entry name" value="BONE MARROW STROMAL ANTIGEN 2"/>
    <property type="match status" value="1"/>
</dbReference>
<dbReference type="GO" id="GO:0045087">
    <property type="term" value="P:innate immune response"/>
    <property type="evidence" value="ECO:0007669"/>
    <property type="project" value="TreeGrafter"/>
</dbReference>
<dbReference type="InterPro" id="IPR024886">
    <property type="entry name" value="BST2"/>
</dbReference>
<keyword evidence="2" id="KW-0812">Transmembrane</keyword>
<accession>A0A8F2Z0U4</accession>
<dbReference type="EMBL" id="MT274383">
    <property type="protein sequence ID" value="QWX94029.1"/>
    <property type="molecule type" value="mRNA"/>
</dbReference>
<name>A0A8F2Z0U4_DESRO</name>
<proteinExistence type="evidence at transcript level"/>
<dbReference type="Pfam" id="PF16716">
    <property type="entry name" value="BST2"/>
    <property type="match status" value="1"/>
</dbReference>
<keyword evidence="1" id="KW-0175">Coiled coil</keyword>
<evidence type="ECO:0000313" key="3">
    <source>
        <dbReference type="EMBL" id="QWX94029.1"/>
    </source>
</evidence>
<feature type="coiled-coil region" evidence="1">
    <location>
        <begin position="110"/>
        <end position="186"/>
    </location>
</feature>
<dbReference type="GO" id="GO:0008191">
    <property type="term" value="F:metalloendopeptidase inhibitor activity"/>
    <property type="evidence" value="ECO:0007669"/>
    <property type="project" value="TreeGrafter"/>
</dbReference>
<dbReference type="PANTHER" id="PTHR15190">
    <property type="entry name" value="BONE MARROW STROMAL ANTIGEN 2"/>
    <property type="match status" value="1"/>
</dbReference>
<evidence type="ECO:0000256" key="1">
    <source>
        <dbReference type="SAM" id="Coils"/>
    </source>
</evidence>
<protein>
    <submittedName>
        <fullName evidence="3">BST-2</fullName>
    </submittedName>
</protein>
<dbReference type="GO" id="GO:0009986">
    <property type="term" value="C:cell surface"/>
    <property type="evidence" value="ECO:0007669"/>
    <property type="project" value="TreeGrafter"/>
</dbReference>
<organism evidence="3">
    <name type="scientific">Desmodus rotundus</name>
    <name type="common">Vampire bat</name>
    <dbReference type="NCBI Taxonomy" id="9430"/>
    <lineage>
        <taxon>Eukaryota</taxon>
        <taxon>Metazoa</taxon>
        <taxon>Chordata</taxon>
        <taxon>Craniata</taxon>
        <taxon>Vertebrata</taxon>
        <taxon>Euteleostomi</taxon>
        <taxon>Mammalia</taxon>
        <taxon>Eutheria</taxon>
        <taxon>Laurasiatheria</taxon>
        <taxon>Chiroptera</taxon>
        <taxon>Yangochiroptera</taxon>
        <taxon>Phyllostomidae</taxon>
        <taxon>Desmodontinae</taxon>
        <taxon>Desmodus</taxon>
    </lineage>
</organism>
<dbReference type="GO" id="GO:0051607">
    <property type="term" value="P:defense response to virus"/>
    <property type="evidence" value="ECO:0007669"/>
    <property type="project" value="InterPro"/>
</dbReference>